<evidence type="ECO:0000313" key="2">
    <source>
        <dbReference type="EMBL" id="EGZ48892.1"/>
    </source>
</evidence>
<evidence type="ECO:0000313" key="3">
    <source>
        <dbReference type="Proteomes" id="UP000005336"/>
    </source>
</evidence>
<dbReference type="EMBL" id="AGAZ01000032">
    <property type="protein sequence ID" value="EGZ48892.1"/>
    <property type="molecule type" value="Genomic_DNA"/>
</dbReference>
<feature type="binding site" evidence="1">
    <location>
        <position position="190"/>
    </location>
    <ligand>
        <name>Zn(2+)</name>
        <dbReference type="ChEBI" id="CHEBI:29105"/>
    </ligand>
</feature>
<organism evidence="2 3">
    <name type="scientific">Neisseria wadsworthii 9715</name>
    <dbReference type="NCBI Taxonomy" id="1030841"/>
    <lineage>
        <taxon>Bacteria</taxon>
        <taxon>Pseudomonadati</taxon>
        <taxon>Pseudomonadota</taxon>
        <taxon>Betaproteobacteria</taxon>
        <taxon>Neisseriales</taxon>
        <taxon>Neisseriaceae</taxon>
        <taxon>Neisseria</taxon>
    </lineage>
</organism>
<protein>
    <submittedName>
        <fullName evidence="2">DNA-3-methyladenine glycosylase 1</fullName>
        <ecNumber evidence="2">3.2.2.20</ecNumber>
    </submittedName>
</protein>
<evidence type="ECO:0000256" key="1">
    <source>
        <dbReference type="PIRSR" id="PIRSR605019-1"/>
    </source>
</evidence>
<keyword evidence="2" id="KW-0326">Glycosidase</keyword>
<dbReference type="STRING" id="1030841.HMPREF9370_0751"/>
<gene>
    <name evidence="2" type="primary">tag</name>
    <name evidence="2" type="ORF">HMPREF9370_0751</name>
</gene>
<dbReference type="InterPro" id="IPR011257">
    <property type="entry name" value="DNA_glycosylase"/>
</dbReference>
<dbReference type="PATRIC" id="fig|1030841.3.peg.739"/>
<dbReference type="HOGENOM" id="CLU_083758_2_1_4"/>
<dbReference type="PANTHER" id="PTHR30037">
    <property type="entry name" value="DNA-3-METHYLADENINE GLYCOSYLASE 1"/>
    <property type="match status" value="1"/>
</dbReference>
<keyword evidence="3" id="KW-1185">Reference proteome</keyword>
<reference evidence="2 3" key="1">
    <citation type="submission" date="2011-06" db="EMBL/GenBank/DDBJ databases">
        <authorList>
            <person name="Muzny D."/>
            <person name="Qin X."/>
            <person name="Deng J."/>
            <person name="Jiang H."/>
            <person name="Liu Y."/>
            <person name="Qu J."/>
            <person name="Song X.-Z."/>
            <person name="Zhang L."/>
            <person name="Thornton R."/>
            <person name="Coyle M."/>
            <person name="Francisco L."/>
            <person name="Jackson L."/>
            <person name="Javaid M."/>
            <person name="Korchina V."/>
            <person name="Kovar C."/>
            <person name="Mata R."/>
            <person name="Mathew T."/>
            <person name="Ngo R."/>
            <person name="Nguyen L."/>
            <person name="Nguyen N."/>
            <person name="Okwuonu G."/>
            <person name="Ongeri F."/>
            <person name="Pham C."/>
            <person name="Simmons D."/>
            <person name="Wilczek-Boney K."/>
            <person name="Hale W."/>
            <person name="Jakkamsetti A."/>
            <person name="Pham P."/>
            <person name="Ruth R."/>
            <person name="San Lucas F."/>
            <person name="Warren J."/>
            <person name="Zhang J."/>
            <person name="Zhao Z."/>
            <person name="Zhou C."/>
            <person name="Zhu D."/>
            <person name="Lee S."/>
            <person name="Bess C."/>
            <person name="Blankenburg K."/>
            <person name="Forbes L."/>
            <person name="Fu Q."/>
            <person name="Gubbala S."/>
            <person name="Hirani K."/>
            <person name="Jayaseelan J.C."/>
            <person name="Lara F."/>
            <person name="Munidasa M."/>
            <person name="Palculict T."/>
            <person name="Patil S."/>
            <person name="Pu L.-L."/>
            <person name="Saada N."/>
            <person name="Tang L."/>
            <person name="Weissenberger G."/>
            <person name="Zhu Y."/>
            <person name="Hemphill L."/>
            <person name="Shang Y."/>
            <person name="Youmans B."/>
            <person name="Ayvaz T."/>
            <person name="Ross M."/>
            <person name="Santibanez J."/>
            <person name="Aqrawi P."/>
            <person name="Gross S."/>
            <person name="Joshi V."/>
            <person name="Fowler G."/>
            <person name="Nazareth L."/>
            <person name="Reid J."/>
            <person name="Worley K."/>
            <person name="Petrosino J."/>
            <person name="Highlander S."/>
            <person name="Gibbs R."/>
        </authorList>
    </citation>
    <scope>NUCLEOTIDE SEQUENCE [LARGE SCALE GENOMIC DNA]</scope>
    <source>
        <strain evidence="2 3">9715</strain>
    </source>
</reference>
<keyword evidence="1" id="KW-0479">Metal-binding</keyword>
<accession>G4CNU2</accession>
<feature type="binding site" evidence="1">
    <location>
        <position position="194"/>
    </location>
    <ligand>
        <name>Zn(2+)</name>
        <dbReference type="ChEBI" id="CHEBI:29105"/>
    </ligand>
</feature>
<dbReference type="PANTHER" id="PTHR30037:SF4">
    <property type="entry name" value="DNA-3-METHYLADENINE GLYCOSYLASE I"/>
    <property type="match status" value="1"/>
</dbReference>
<dbReference type="GO" id="GO:0046872">
    <property type="term" value="F:metal ion binding"/>
    <property type="evidence" value="ECO:0007669"/>
    <property type="project" value="UniProtKB-KW"/>
</dbReference>
<dbReference type="SUPFAM" id="SSF48150">
    <property type="entry name" value="DNA-glycosylase"/>
    <property type="match status" value="1"/>
</dbReference>
<keyword evidence="1" id="KW-0862">Zinc</keyword>
<keyword evidence="2" id="KW-0378">Hydrolase</keyword>
<name>G4CNU2_9NEIS</name>
<dbReference type="GO" id="GO:0008725">
    <property type="term" value="F:DNA-3-methyladenine glycosylase activity"/>
    <property type="evidence" value="ECO:0007669"/>
    <property type="project" value="UniProtKB-EC"/>
</dbReference>
<proteinExistence type="predicted"/>
<dbReference type="EC" id="3.2.2.20" evidence="2"/>
<dbReference type="AlphaFoldDB" id="G4CNU2"/>
<sequence length="214" mass="24233">MPSYRYDDGLILSLLCADNIVYIKGLSEMTYCDFANALPPDTDNPNKHYHDCVYGFPLDDDNELFGRLVLEINQAGLSWTLILKKQAAFRSAYSGFDIAAVAAYTEADRGRLLNDAGIVRNRLKINAAIYNAGRILALQQEYGSFKSWLDAHHPRGLSEWVKLFKKHFKFVGGEIVKEFLMSTGYLPGAHTVSCPVYEEVLKRQPKWAEEREST</sequence>
<feature type="binding site" evidence="1">
    <location>
        <position position="50"/>
    </location>
    <ligand>
        <name>Zn(2+)</name>
        <dbReference type="ChEBI" id="CHEBI:29105"/>
    </ligand>
</feature>
<dbReference type="Proteomes" id="UP000005336">
    <property type="component" value="Unassembled WGS sequence"/>
</dbReference>
<dbReference type="InterPro" id="IPR005019">
    <property type="entry name" value="Adenine_glyco"/>
</dbReference>
<dbReference type="Gene3D" id="1.10.340.30">
    <property type="entry name" value="Hypothetical protein, domain 2"/>
    <property type="match status" value="1"/>
</dbReference>
<feature type="binding site" evidence="1">
    <location>
        <position position="32"/>
    </location>
    <ligand>
        <name>Zn(2+)</name>
        <dbReference type="ChEBI" id="CHEBI:29105"/>
    </ligand>
</feature>
<comment type="caution">
    <text evidence="2">The sequence shown here is derived from an EMBL/GenBank/DDBJ whole genome shotgun (WGS) entry which is preliminary data.</text>
</comment>
<dbReference type="InterPro" id="IPR052891">
    <property type="entry name" value="DNA-3mA_glycosylase"/>
</dbReference>
<dbReference type="GO" id="GO:0006284">
    <property type="term" value="P:base-excision repair"/>
    <property type="evidence" value="ECO:0007669"/>
    <property type="project" value="InterPro"/>
</dbReference>
<dbReference type="Pfam" id="PF03352">
    <property type="entry name" value="Adenine_glyco"/>
    <property type="match status" value="1"/>
</dbReference>